<reference evidence="1 2" key="1">
    <citation type="submission" date="2020-03" db="EMBL/GenBank/DDBJ databases">
        <title>Genomic Encyclopedia of Type Strains, Phase IV (KMG-IV): sequencing the most valuable type-strain genomes for metagenomic binning, comparative biology and taxonomic classification.</title>
        <authorList>
            <person name="Goeker M."/>
        </authorList>
    </citation>
    <scope>NUCLEOTIDE SEQUENCE [LARGE SCALE GENOMIC DNA]</scope>
    <source>
        <strain evidence="1 2">DSM 7225</strain>
    </source>
</reference>
<accession>A0A7X6BF05</accession>
<name>A0A7X6BF05_9SPHN</name>
<dbReference type="AlphaFoldDB" id="A0A7X6BF05"/>
<organism evidence="1 2">
    <name type="scientific">Sphingomonas trueperi</name>
    <dbReference type="NCBI Taxonomy" id="53317"/>
    <lineage>
        <taxon>Bacteria</taxon>
        <taxon>Pseudomonadati</taxon>
        <taxon>Pseudomonadota</taxon>
        <taxon>Alphaproteobacteria</taxon>
        <taxon>Sphingomonadales</taxon>
        <taxon>Sphingomonadaceae</taxon>
        <taxon>Sphingomonas</taxon>
    </lineage>
</organism>
<dbReference type="EMBL" id="JAATJB010000023">
    <property type="protein sequence ID" value="NJB99885.1"/>
    <property type="molecule type" value="Genomic_DNA"/>
</dbReference>
<keyword evidence="2" id="KW-1185">Reference proteome</keyword>
<gene>
    <name evidence="1" type="ORF">GGR89_004231</name>
</gene>
<evidence type="ECO:0000313" key="1">
    <source>
        <dbReference type="EMBL" id="NJB99885.1"/>
    </source>
</evidence>
<evidence type="ECO:0000313" key="2">
    <source>
        <dbReference type="Proteomes" id="UP000531251"/>
    </source>
</evidence>
<protein>
    <submittedName>
        <fullName evidence="1">Uncharacterized protein</fullName>
    </submittedName>
</protein>
<comment type="caution">
    <text evidence="1">The sequence shown here is derived from an EMBL/GenBank/DDBJ whole genome shotgun (WGS) entry which is preliminary data.</text>
</comment>
<dbReference type="Proteomes" id="UP000531251">
    <property type="component" value="Unassembled WGS sequence"/>
</dbReference>
<sequence length="53" mass="5965">MQPRPLVVTDPFARRSPKGGCYWCDRNLCHAVRFVTGHGWVALCDTCRMLADG</sequence>
<dbReference type="RefSeq" id="WP_167713135.1">
    <property type="nucleotide sequence ID" value="NZ_BAAADY010000034.1"/>
</dbReference>
<proteinExistence type="predicted"/>